<dbReference type="InterPro" id="IPR011006">
    <property type="entry name" value="CheY-like_superfamily"/>
</dbReference>
<keyword evidence="1 2" id="KW-0597">Phosphoprotein</keyword>
<dbReference type="InterPro" id="IPR050595">
    <property type="entry name" value="Bact_response_regulator"/>
</dbReference>
<sequence>MLLSDRLLGLSKIPDIVETASDGFDPELIDTCQSATILPSPVAQSPVETTRANSFQENGFAQNAAIAGDVSSAPPSVAPSRVGTNASAQAGRVLSDRVGRKAKNNAPQIVYIDDSSADSRIMAEIIEGLGYQYTNVPDPLQALPMLIELKPKLIFLDLVMPIANGYEVCSQIRRISAFKDIPVVIVTSNDGIADRVRARIVGASGFLGKPIQHKKVSKVLKKHLRNLAPHSSTTPSGSVLSPL</sequence>
<comment type="caution">
    <text evidence="4">The sequence shown here is derived from an EMBL/GenBank/DDBJ whole genome shotgun (WGS) entry which is preliminary data.</text>
</comment>
<evidence type="ECO:0000313" key="5">
    <source>
        <dbReference type="Proteomes" id="UP000249794"/>
    </source>
</evidence>
<dbReference type="Proteomes" id="UP000249794">
    <property type="component" value="Unassembled WGS sequence"/>
</dbReference>
<feature type="domain" description="Response regulatory" evidence="3">
    <location>
        <begin position="108"/>
        <end position="224"/>
    </location>
</feature>
<accession>A0A2W4XPB4</accession>
<dbReference type="SMART" id="SM00448">
    <property type="entry name" value="REC"/>
    <property type="match status" value="1"/>
</dbReference>
<evidence type="ECO:0000256" key="2">
    <source>
        <dbReference type="PROSITE-ProRule" id="PRU00169"/>
    </source>
</evidence>
<organism evidence="4 5">
    <name type="scientific">Phormidesmis priestleyi</name>
    <dbReference type="NCBI Taxonomy" id="268141"/>
    <lineage>
        <taxon>Bacteria</taxon>
        <taxon>Bacillati</taxon>
        <taxon>Cyanobacteriota</taxon>
        <taxon>Cyanophyceae</taxon>
        <taxon>Leptolyngbyales</taxon>
        <taxon>Leptolyngbyaceae</taxon>
        <taxon>Phormidesmis</taxon>
    </lineage>
</organism>
<name>A0A2W4XPB4_9CYAN</name>
<dbReference type="Pfam" id="PF00072">
    <property type="entry name" value="Response_reg"/>
    <property type="match status" value="1"/>
</dbReference>
<dbReference type="PANTHER" id="PTHR44591">
    <property type="entry name" value="STRESS RESPONSE REGULATOR PROTEIN 1"/>
    <property type="match status" value="1"/>
</dbReference>
<dbReference type="Gene3D" id="3.40.50.2300">
    <property type="match status" value="1"/>
</dbReference>
<dbReference type="EMBL" id="QBMP01000040">
    <property type="protein sequence ID" value="PZO58047.1"/>
    <property type="molecule type" value="Genomic_DNA"/>
</dbReference>
<dbReference type="SUPFAM" id="SSF52172">
    <property type="entry name" value="CheY-like"/>
    <property type="match status" value="1"/>
</dbReference>
<evidence type="ECO:0000259" key="3">
    <source>
        <dbReference type="PROSITE" id="PS50110"/>
    </source>
</evidence>
<reference evidence="5" key="1">
    <citation type="submission" date="2018-04" db="EMBL/GenBank/DDBJ databases">
        <authorList>
            <person name="Cornet L."/>
        </authorList>
    </citation>
    <scope>NUCLEOTIDE SEQUENCE [LARGE SCALE GENOMIC DNA]</scope>
</reference>
<protein>
    <recommendedName>
        <fullName evidence="3">Response regulatory domain-containing protein</fullName>
    </recommendedName>
</protein>
<gene>
    <name evidence="4" type="ORF">DCF15_05990</name>
</gene>
<reference evidence="4 5" key="2">
    <citation type="submission" date="2018-06" db="EMBL/GenBank/DDBJ databases">
        <title>Metagenomic assembly of (sub)arctic Cyanobacteria and their associated microbiome from non-axenic cultures.</title>
        <authorList>
            <person name="Baurain D."/>
        </authorList>
    </citation>
    <scope>NUCLEOTIDE SEQUENCE [LARGE SCALE GENOMIC DNA]</scope>
    <source>
        <strain evidence="4">ULC027bin1</strain>
    </source>
</reference>
<dbReference type="InterPro" id="IPR001789">
    <property type="entry name" value="Sig_transdc_resp-reg_receiver"/>
</dbReference>
<evidence type="ECO:0000256" key="1">
    <source>
        <dbReference type="ARBA" id="ARBA00022553"/>
    </source>
</evidence>
<evidence type="ECO:0000313" key="4">
    <source>
        <dbReference type="EMBL" id="PZO58047.1"/>
    </source>
</evidence>
<dbReference type="AlphaFoldDB" id="A0A2W4XPB4"/>
<dbReference type="GO" id="GO:0000160">
    <property type="term" value="P:phosphorelay signal transduction system"/>
    <property type="evidence" value="ECO:0007669"/>
    <property type="project" value="InterPro"/>
</dbReference>
<proteinExistence type="predicted"/>
<feature type="modified residue" description="4-aspartylphosphate" evidence="2">
    <location>
        <position position="157"/>
    </location>
</feature>
<dbReference type="PANTHER" id="PTHR44591:SF23">
    <property type="entry name" value="CHEY SUBFAMILY"/>
    <property type="match status" value="1"/>
</dbReference>
<dbReference type="PROSITE" id="PS50110">
    <property type="entry name" value="RESPONSE_REGULATORY"/>
    <property type="match status" value="1"/>
</dbReference>